<keyword evidence="3 4" id="KW-0808">Transferase</keyword>
<evidence type="ECO:0000313" key="5">
    <source>
        <dbReference type="Proteomes" id="UP000295727"/>
    </source>
</evidence>
<sequence>MKRYVIVATKGRPAETATLLDFLNDQEAPPHAVYIVGASAADLPRIDGHPLCATAAVKLLIAKSSGLTTQRNAGIEALLADLHGEAGNAQANAQSEARWFVSFFDDDFRPHRGWLRGCETLFEENAHVIGMTGQLLADGVKGGGLTEADALAWLSGERAPQEHWATGAQRREIGCAYGCNMAFVDRVIRQCRFDEALPLYGWQEDYDFTARALAHGTAVYEPSCLGVHMGVKSGRTSGVRLGYSQIANPVYLARKHTMKRGRACNFISRNLISNLYHSFSANALFDYRGRLKGNLLAFFDMVRGTIHPQRIMEL</sequence>
<dbReference type="Gene3D" id="3.90.550.10">
    <property type="entry name" value="Spore Coat Polysaccharide Biosynthesis Protein SpsA, Chain A"/>
    <property type="match status" value="1"/>
</dbReference>
<evidence type="ECO:0000256" key="3">
    <source>
        <dbReference type="ARBA" id="ARBA00022679"/>
    </source>
</evidence>
<dbReference type="InterPro" id="IPR029044">
    <property type="entry name" value="Nucleotide-diphossugar_trans"/>
</dbReference>
<reference evidence="4 5" key="1">
    <citation type="submission" date="2019-03" db="EMBL/GenBank/DDBJ databases">
        <title>Paraburkholderia sp. 7MH5, isolated from subtropical forest soil.</title>
        <authorList>
            <person name="Gao Z.-H."/>
            <person name="Qiu L.-H."/>
        </authorList>
    </citation>
    <scope>NUCLEOTIDE SEQUENCE [LARGE SCALE GENOMIC DNA]</scope>
    <source>
        <strain evidence="4 5">7MH5</strain>
    </source>
</reference>
<dbReference type="EMBL" id="CP038148">
    <property type="protein sequence ID" value="QBQ98383.1"/>
    <property type="molecule type" value="Genomic_DNA"/>
</dbReference>
<dbReference type="CDD" id="cd00761">
    <property type="entry name" value="Glyco_tranf_GTA_type"/>
    <property type="match status" value="1"/>
</dbReference>
<evidence type="ECO:0000256" key="1">
    <source>
        <dbReference type="ARBA" id="ARBA00006739"/>
    </source>
</evidence>
<protein>
    <submittedName>
        <fullName evidence="4">Glycosyl transferase</fullName>
    </submittedName>
</protein>
<dbReference type="SUPFAM" id="SSF53448">
    <property type="entry name" value="Nucleotide-diphospho-sugar transferases"/>
    <property type="match status" value="1"/>
</dbReference>
<keyword evidence="2" id="KW-0328">Glycosyltransferase</keyword>
<evidence type="ECO:0000313" key="4">
    <source>
        <dbReference type="EMBL" id="QBQ98383.1"/>
    </source>
</evidence>
<evidence type="ECO:0000256" key="2">
    <source>
        <dbReference type="ARBA" id="ARBA00022676"/>
    </source>
</evidence>
<proteinExistence type="inferred from homology"/>
<keyword evidence="5" id="KW-1185">Reference proteome</keyword>
<dbReference type="Proteomes" id="UP000295727">
    <property type="component" value="Chromosome 1"/>
</dbReference>
<dbReference type="RefSeq" id="WP_134750133.1">
    <property type="nucleotide sequence ID" value="NZ_CP038148.1"/>
</dbReference>
<name>A0A4P7CWL4_9BURK</name>
<comment type="similarity">
    <text evidence="1">Belongs to the glycosyltransferase 2 family.</text>
</comment>
<dbReference type="PANTHER" id="PTHR43179:SF12">
    <property type="entry name" value="GALACTOFURANOSYLTRANSFERASE GLFT2"/>
    <property type="match status" value="1"/>
</dbReference>
<dbReference type="GO" id="GO:0016757">
    <property type="term" value="F:glycosyltransferase activity"/>
    <property type="evidence" value="ECO:0007669"/>
    <property type="project" value="UniProtKB-KW"/>
</dbReference>
<dbReference type="AlphaFoldDB" id="A0A4P7CWL4"/>
<dbReference type="OrthoDB" id="8841719at2"/>
<organism evidence="4 5">
    <name type="scientific">Paraburkholderia pallida</name>
    <dbReference type="NCBI Taxonomy" id="2547399"/>
    <lineage>
        <taxon>Bacteria</taxon>
        <taxon>Pseudomonadati</taxon>
        <taxon>Pseudomonadota</taxon>
        <taxon>Betaproteobacteria</taxon>
        <taxon>Burkholderiales</taxon>
        <taxon>Burkholderiaceae</taxon>
        <taxon>Paraburkholderia</taxon>
    </lineage>
</organism>
<dbReference type="KEGG" id="ppai:E1956_15210"/>
<accession>A0A4P7CWL4</accession>
<dbReference type="PANTHER" id="PTHR43179">
    <property type="entry name" value="RHAMNOSYLTRANSFERASE WBBL"/>
    <property type="match status" value="1"/>
</dbReference>
<gene>
    <name evidence="4" type="ORF">E1956_15210</name>
</gene>